<comment type="caution">
    <text evidence="2">The sequence shown here is derived from an EMBL/GenBank/DDBJ whole genome shotgun (WGS) entry which is preliminary data.</text>
</comment>
<reference evidence="2 3" key="1">
    <citation type="submission" date="2021-08" db="EMBL/GenBank/DDBJ databases">
        <title>Draft Genome Sequence of Phanerochaete sordida strain YK-624.</title>
        <authorList>
            <person name="Mori T."/>
            <person name="Dohra H."/>
            <person name="Suzuki T."/>
            <person name="Kawagishi H."/>
            <person name="Hirai H."/>
        </authorList>
    </citation>
    <scope>NUCLEOTIDE SEQUENCE [LARGE SCALE GENOMIC DNA]</scope>
    <source>
        <strain evidence="2 3">YK-624</strain>
    </source>
</reference>
<dbReference type="CDD" id="cd21075">
    <property type="entry name" value="DBD_XPA-like"/>
    <property type="match status" value="1"/>
</dbReference>
<gene>
    <name evidence="2" type="ORF">PsYK624_111020</name>
</gene>
<protein>
    <submittedName>
        <fullName evidence="2">Uncharacterized protein</fullName>
    </submittedName>
</protein>
<feature type="region of interest" description="Disordered" evidence="1">
    <location>
        <begin position="1"/>
        <end position="43"/>
    </location>
</feature>
<evidence type="ECO:0000256" key="1">
    <source>
        <dbReference type="SAM" id="MobiDB-lite"/>
    </source>
</evidence>
<feature type="compositionally biased region" description="Low complexity" evidence="1">
    <location>
        <begin position="1"/>
        <end position="16"/>
    </location>
</feature>
<evidence type="ECO:0000313" key="2">
    <source>
        <dbReference type="EMBL" id="GJE94926.1"/>
    </source>
</evidence>
<name>A0A9P3GHA5_9APHY</name>
<dbReference type="InterPro" id="IPR037129">
    <property type="entry name" value="XPA_sf"/>
</dbReference>
<dbReference type="AlphaFoldDB" id="A0A9P3GHA5"/>
<accession>A0A9P3GHA5</accession>
<dbReference type="Gene3D" id="3.90.530.10">
    <property type="entry name" value="XPA C-terminal domain"/>
    <property type="match status" value="1"/>
</dbReference>
<evidence type="ECO:0000313" key="3">
    <source>
        <dbReference type="Proteomes" id="UP000703269"/>
    </source>
</evidence>
<organism evidence="2 3">
    <name type="scientific">Phanerochaete sordida</name>
    <dbReference type="NCBI Taxonomy" id="48140"/>
    <lineage>
        <taxon>Eukaryota</taxon>
        <taxon>Fungi</taxon>
        <taxon>Dikarya</taxon>
        <taxon>Basidiomycota</taxon>
        <taxon>Agaricomycotina</taxon>
        <taxon>Agaricomycetes</taxon>
        <taxon>Polyporales</taxon>
        <taxon>Phanerochaetaceae</taxon>
        <taxon>Phanerochaete</taxon>
    </lineage>
</organism>
<sequence length="364" mass="41328">MPKAGTPKKTPRTPTKSPRKKPSKPAPAPVDESTWRPSQVSASSTITKTAAMSLYRLKEADLAALPAQQTATMVTMAGRKEVRPMYLYKERDVERQAWRKHTCPEGFEAYLNTLRGRFEVKPTNRGKPFPAPSAYTSASVSIRTLPPAPALRDPDDAWVVTPGLHALRPRFPRWLWRACNARLDRVGDHEYNFGPRGVSHAQREAAMRAALATLAARYPPRAEEPLAPSPAADKLRQVLERAPKDPKDEGMDEWEDGFSGETDYFWGDGYLGELFQALIDVIEAHGIEGWEKARWEVYDKYASCFRGVSYDEREDTWYDHAFAWLCGWLEHRPSCLSTRRCEYSEVGRRYNDMLPRLSIGKNVL</sequence>
<keyword evidence="3" id="KW-1185">Reference proteome</keyword>
<proteinExistence type="predicted"/>
<dbReference type="Proteomes" id="UP000703269">
    <property type="component" value="Unassembled WGS sequence"/>
</dbReference>
<dbReference type="OrthoDB" id="3058642at2759"/>
<dbReference type="EMBL" id="BPQB01000044">
    <property type="protein sequence ID" value="GJE94926.1"/>
    <property type="molecule type" value="Genomic_DNA"/>
</dbReference>